<dbReference type="GO" id="GO:0005829">
    <property type="term" value="C:cytosol"/>
    <property type="evidence" value="ECO:0007669"/>
    <property type="project" value="EnsemblFungi"/>
</dbReference>
<dbReference type="Pfam" id="PF06331">
    <property type="entry name" value="Tfb5"/>
    <property type="match status" value="1"/>
</dbReference>
<comment type="function">
    <text evidence="9">In NER, TFIIH acts by opening DNA around the lesion to allow the excision of the damaged oligonucleotide and its replacement by a new DNA fragment. In transcription, TFIIH has an essential role in transcription initiation. When the pre-initiation complex (PIC) has been established, TFIIH is required for promoter opening and promoter escape.</text>
</comment>
<keyword evidence="8 9" id="KW-0539">Nucleus</keyword>
<dbReference type="OrthoDB" id="354at2759"/>
<dbReference type="GeneID" id="30200397"/>
<keyword evidence="7 9" id="KW-0234">DNA repair</keyword>
<dbReference type="GO" id="GO:0005675">
    <property type="term" value="C:transcription factor TFIIH holo complex"/>
    <property type="evidence" value="ECO:0007669"/>
    <property type="project" value="EnsemblFungi"/>
</dbReference>
<dbReference type="PANTHER" id="PTHR28580">
    <property type="entry name" value="GENERAL TRANSCRIPTION FACTOR IIH SUBUNIT 5"/>
    <property type="match status" value="1"/>
</dbReference>
<dbReference type="InterPro" id="IPR009400">
    <property type="entry name" value="TFIIH_TTDA/Tfb5"/>
</dbReference>
<organism evidence="10 11">
    <name type="scientific">Wickerhamomyces anomalus (strain ATCC 58044 / CBS 1984 / NCYC 433 / NRRL Y-366-8)</name>
    <name type="common">Yeast</name>
    <name type="synonym">Hansenula anomala</name>
    <dbReference type="NCBI Taxonomy" id="683960"/>
    <lineage>
        <taxon>Eukaryota</taxon>
        <taxon>Fungi</taxon>
        <taxon>Dikarya</taxon>
        <taxon>Ascomycota</taxon>
        <taxon>Saccharomycotina</taxon>
        <taxon>Saccharomycetes</taxon>
        <taxon>Phaffomycetales</taxon>
        <taxon>Wickerhamomycetaceae</taxon>
        <taxon>Wickerhamomyces</taxon>
    </lineage>
</organism>
<evidence type="ECO:0000256" key="9">
    <source>
        <dbReference type="RuleBase" id="RU368032"/>
    </source>
</evidence>
<dbReference type="GO" id="GO:0006367">
    <property type="term" value="P:transcription initiation at RNA polymerase II promoter"/>
    <property type="evidence" value="ECO:0007669"/>
    <property type="project" value="UniProtKB-UniRule"/>
</dbReference>
<dbReference type="RefSeq" id="XP_019039937.1">
    <property type="nucleotide sequence ID" value="XM_019183151.1"/>
</dbReference>
<evidence type="ECO:0000256" key="4">
    <source>
        <dbReference type="ARBA" id="ARBA00022763"/>
    </source>
</evidence>
<dbReference type="SUPFAM" id="SSF142897">
    <property type="entry name" value="TFB5-like"/>
    <property type="match status" value="1"/>
</dbReference>
<dbReference type="GO" id="GO:0006294">
    <property type="term" value="P:nucleotide-excision repair, preincision complex assembly"/>
    <property type="evidence" value="ECO:0007669"/>
    <property type="project" value="TreeGrafter"/>
</dbReference>
<accession>A0A1E3P626</accession>
<evidence type="ECO:0000256" key="8">
    <source>
        <dbReference type="ARBA" id="ARBA00023242"/>
    </source>
</evidence>
<dbReference type="Proteomes" id="UP000094112">
    <property type="component" value="Unassembled WGS sequence"/>
</dbReference>
<keyword evidence="5 9" id="KW-0805">Transcription regulation</keyword>
<proteinExistence type="inferred from homology"/>
<comment type="subunit">
    <text evidence="9">Component of the 7-subunit TFIIH core complex.</text>
</comment>
<dbReference type="GO" id="GO:0000439">
    <property type="term" value="C:transcription factor TFIIH core complex"/>
    <property type="evidence" value="ECO:0007669"/>
    <property type="project" value="UniProtKB-UniRule"/>
</dbReference>
<comment type="subcellular location">
    <subcellularLocation>
        <location evidence="1 9">Nucleus</location>
    </subcellularLocation>
</comment>
<gene>
    <name evidence="10" type="ORF">WICANDRAFT_61295</name>
</gene>
<dbReference type="SMART" id="SM01395">
    <property type="entry name" value="Tbf5"/>
    <property type="match status" value="1"/>
</dbReference>
<evidence type="ECO:0000256" key="1">
    <source>
        <dbReference type="ARBA" id="ARBA00004123"/>
    </source>
</evidence>
<dbReference type="PANTHER" id="PTHR28580:SF1">
    <property type="entry name" value="GENERAL TRANSCRIPTION FACTOR IIH SUBUNIT 5"/>
    <property type="match status" value="1"/>
</dbReference>
<evidence type="ECO:0000256" key="6">
    <source>
        <dbReference type="ARBA" id="ARBA00023163"/>
    </source>
</evidence>
<keyword evidence="4 9" id="KW-0227">DNA damage</keyword>
<name>A0A1E3P626_WICAA</name>
<evidence type="ECO:0000313" key="11">
    <source>
        <dbReference type="Proteomes" id="UP000094112"/>
    </source>
</evidence>
<dbReference type="EMBL" id="KV454209">
    <property type="protein sequence ID" value="ODQ60730.1"/>
    <property type="molecule type" value="Genomic_DNA"/>
</dbReference>
<dbReference type="FunFam" id="3.30.70.1220:FF:000002">
    <property type="entry name" value="RNA polymerase II transcription factor B subunit 5"/>
    <property type="match status" value="1"/>
</dbReference>
<comment type="similarity">
    <text evidence="2 9">Belongs to the TFB5 family.</text>
</comment>
<evidence type="ECO:0000256" key="3">
    <source>
        <dbReference type="ARBA" id="ARBA00021274"/>
    </source>
</evidence>
<dbReference type="Gene3D" id="3.30.70.1220">
    <property type="entry name" value="TFB5-like"/>
    <property type="match status" value="1"/>
</dbReference>
<dbReference type="AlphaFoldDB" id="A0A1E3P626"/>
<evidence type="ECO:0000256" key="5">
    <source>
        <dbReference type="ARBA" id="ARBA00023015"/>
    </source>
</evidence>
<evidence type="ECO:0000256" key="2">
    <source>
        <dbReference type="ARBA" id="ARBA00007470"/>
    </source>
</evidence>
<evidence type="ECO:0000256" key="7">
    <source>
        <dbReference type="ARBA" id="ARBA00023204"/>
    </source>
</evidence>
<reference evidence="10 11" key="1">
    <citation type="journal article" date="2016" name="Proc. Natl. Acad. Sci. U.S.A.">
        <title>Comparative genomics of biotechnologically important yeasts.</title>
        <authorList>
            <person name="Riley R."/>
            <person name="Haridas S."/>
            <person name="Wolfe K.H."/>
            <person name="Lopes M.R."/>
            <person name="Hittinger C.T."/>
            <person name="Goeker M."/>
            <person name="Salamov A.A."/>
            <person name="Wisecaver J.H."/>
            <person name="Long T.M."/>
            <person name="Calvey C.H."/>
            <person name="Aerts A.L."/>
            <person name="Barry K.W."/>
            <person name="Choi C."/>
            <person name="Clum A."/>
            <person name="Coughlan A.Y."/>
            <person name="Deshpande S."/>
            <person name="Douglass A.P."/>
            <person name="Hanson S.J."/>
            <person name="Klenk H.-P."/>
            <person name="LaButti K.M."/>
            <person name="Lapidus A."/>
            <person name="Lindquist E.A."/>
            <person name="Lipzen A.M."/>
            <person name="Meier-Kolthoff J.P."/>
            <person name="Ohm R.A."/>
            <person name="Otillar R.P."/>
            <person name="Pangilinan J.L."/>
            <person name="Peng Y."/>
            <person name="Rokas A."/>
            <person name="Rosa C.A."/>
            <person name="Scheuner C."/>
            <person name="Sibirny A.A."/>
            <person name="Slot J.C."/>
            <person name="Stielow J.B."/>
            <person name="Sun H."/>
            <person name="Kurtzman C.P."/>
            <person name="Blackwell M."/>
            <person name="Grigoriev I.V."/>
            <person name="Jeffries T.W."/>
        </authorList>
    </citation>
    <scope>NUCLEOTIDE SEQUENCE [LARGE SCALE GENOMIC DNA]</scope>
    <source>
        <strain evidence="11">ATCC 58044 / CBS 1984 / NCYC 433 / NRRL Y-366-8</strain>
    </source>
</reference>
<keyword evidence="11" id="KW-1185">Reference proteome</keyword>
<protein>
    <recommendedName>
        <fullName evidence="3 9">General transcription and DNA repair factor IIH subunit TFB5</fullName>
    </recommendedName>
</protein>
<keyword evidence="6 9" id="KW-0804">Transcription</keyword>
<evidence type="ECO:0000313" key="10">
    <source>
        <dbReference type="EMBL" id="ODQ60730.1"/>
    </source>
</evidence>
<sequence length="73" mass="8218">MPRAIKGVLVECDPSIRALIIKIDSDSHDIVIQELDDTHLLIDQKKVDFVKAELNRMLAKNTYNPLDDEEAGS</sequence>
<dbReference type="STRING" id="683960.A0A1E3P626"/>
<dbReference type="InterPro" id="IPR035935">
    <property type="entry name" value="TFB5-like_sf"/>
</dbReference>